<evidence type="ECO:0000313" key="2">
    <source>
        <dbReference type="EMBL" id="TQD24063.1"/>
    </source>
</evidence>
<dbReference type="OrthoDB" id="359441at2157"/>
<dbReference type="PROSITE" id="PS51186">
    <property type="entry name" value="GNAT"/>
    <property type="match status" value="1"/>
</dbReference>
<gene>
    <name evidence="2" type="ORF">FKV42_11945</name>
</gene>
<dbReference type="CDD" id="cd04301">
    <property type="entry name" value="NAT_SF"/>
    <property type="match status" value="1"/>
</dbReference>
<dbReference type="AlphaFoldDB" id="A0A7Z8P1E5"/>
<proteinExistence type="predicted"/>
<dbReference type="SUPFAM" id="SSF55729">
    <property type="entry name" value="Acyl-CoA N-acyltransferases (Nat)"/>
    <property type="match status" value="1"/>
</dbReference>
<reference evidence="2 3" key="1">
    <citation type="submission" date="2019-06" db="EMBL/GenBank/DDBJ databases">
        <title>Draft genome sequence of Methanolobus vulcani B1d.</title>
        <authorList>
            <person name="Creighbaum A.J."/>
            <person name="Ticak T."/>
            <person name="Hariraju D."/>
            <person name="Arivett B.A."/>
            <person name="Ferguson D.J.Jr."/>
        </authorList>
    </citation>
    <scope>NUCLEOTIDE SEQUENCE [LARGE SCALE GENOMIC DNA]</scope>
    <source>
        <strain evidence="2 3">B1d</strain>
    </source>
</reference>
<dbReference type="GO" id="GO:0016747">
    <property type="term" value="F:acyltransferase activity, transferring groups other than amino-acyl groups"/>
    <property type="evidence" value="ECO:0007669"/>
    <property type="project" value="InterPro"/>
</dbReference>
<dbReference type="PANTHER" id="PTHR39173:SF1">
    <property type="entry name" value="ACETYLTRANSFERASE"/>
    <property type="match status" value="1"/>
</dbReference>
<evidence type="ECO:0000259" key="1">
    <source>
        <dbReference type="PROSITE" id="PS51186"/>
    </source>
</evidence>
<dbReference type="PANTHER" id="PTHR39173">
    <property type="entry name" value="ACETYLTRANSFERASE"/>
    <property type="match status" value="1"/>
</dbReference>
<dbReference type="EMBL" id="VIAQ01000019">
    <property type="protein sequence ID" value="TQD24063.1"/>
    <property type="molecule type" value="Genomic_DNA"/>
</dbReference>
<sequence length="159" mass="18367">MKDSYLDFAIEWKKSNEEIIPSPARLLDRSYEKWLTEIYKLERKETCSEDLVPASTHFLVKDERILGAINIRHELNDYLFNYGGHIGYGVRPSERGKGYATYMLKKALSILKDIGVSKVLLTCDKKNVASAKTILKCDGRLENEVNEGEKVVQRYWFSL</sequence>
<comment type="caution">
    <text evidence="2">The sequence shown here is derived from an EMBL/GenBank/DDBJ whole genome shotgun (WGS) entry which is preliminary data.</text>
</comment>
<feature type="domain" description="N-acetyltransferase" evidence="1">
    <location>
        <begin position="10"/>
        <end position="159"/>
    </location>
</feature>
<organism evidence="2 3">
    <name type="scientific">Methanolobus vulcani</name>
    <dbReference type="NCBI Taxonomy" id="38026"/>
    <lineage>
        <taxon>Archaea</taxon>
        <taxon>Methanobacteriati</taxon>
        <taxon>Methanobacteriota</taxon>
        <taxon>Stenosarchaea group</taxon>
        <taxon>Methanomicrobia</taxon>
        <taxon>Methanosarcinales</taxon>
        <taxon>Methanosarcinaceae</taxon>
        <taxon>Methanolobus</taxon>
    </lineage>
</organism>
<keyword evidence="2" id="KW-0808">Transferase</keyword>
<keyword evidence="3" id="KW-1185">Reference proteome</keyword>
<dbReference type="Proteomes" id="UP000319335">
    <property type="component" value="Unassembled WGS sequence"/>
</dbReference>
<evidence type="ECO:0000313" key="3">
    <source>
        <dbReference type="Proteomes" id="UP000319335"/>
    </source>
</evidence>
<protein>
    <submittedName>
        <fullName evidence="2">GNAT family N-acetyltransferase</fullName>
    </submittedName>
</protein>
<dbReference type="Pfam" id="PF00583">
    <property type="entry name" value="Acetyltransf_1"/>
    <property type="match status" value="1"/>
</dbReference>
<accession>A0A7Z8P1E5</accession>
<name>A0A7Z8P1E5_9EURY</name>
<dbReference type="InterPro" id="IPR016181">
    <property type="entry name" value="Acyl_CoA_acyltransferase"/>
</dbReference>
<dbReference type="Gene3D" id="3.40.630.30">
    <property type="match status" value="1"/>
</dbReference>
<dbReference type="InterPro" id="IPR000182">
    <property type="entry name" value="GNAT_dom"/>
</dbReference>